<feature type="compositionally biased region" description="Acidic residues" evidence="1">
    <location>
        <begin position="105"/>
        <end position="118"/>
    </location>
</feature>
<dbReference type="RefSeq" id="XP_024669977.1">
    <property type="nucleotide sequence ID" value="XM_024813487.1"/>
</dbReference>
<feature type="region of interest" description="Disordered" evidence="1">
    <location>
        <begin position="90"/>
        <end position="155"/>
    </location>
</feature>
<evidence type="ECO:0000256" key="1">
    <source>
        <dbReference type="SAM" id="MobiDB-lite"/>
    </source>
</evidence>
<gene>
    <name evidence="2" type="ORF">BDW47DRAFT_109537</name>
</gene>
<evidence type="ECO:0000313" key="3">
    <source>
        <dbReference type="Proteomes" id="UP000234585"/>
    </source>
</evidence>
<evidence type="ECO:0000313" key="2">
    <source>
        <dbReference type="EMBL" id="PLB35965.1"/>
    </source>
</evidence>
<sequence>MASYHRVLETFGRSVRDNTLECDCDIHPWEISINGEQWTGKIRLIGFIDVFFLISYSANARFEHGIIVYKENGVFEAVAGYKADRLFPGEEESKSTHVQPQADQNTEDSEISDPEEGPDSARHRLWKASASHGENSSRINQQKGRPNDGQEYSGGVTEYYRSSTFTTKGLGHQIGLRATYRMSSVREYTVEIVKPCNGALNKRIRRGMKPHSTAELMKDAVRCGIITQGQLAGHIIEVLLAGSRLDDTAKKYLEGLKSGNDAGRHFLSNERT</sequence>
<organism evidence="2 3">
    <name type="scientific">Aspergillus candidus</name>
    <dbReference type="NCBI Taxonomy" id="41067"/>
    <lineage>
        <taxon>Eukaryota</taxon>
        <taxon>Fungi</taxon>
        <taxon>Dikarya</taxon>
        <taxon>Ascomycota</taxon>
        <taxon>Pezizomycotina</taxon>
        <taxon>Eurotiomycetes</taxon>
        <taxon>Eurotiomycetidae</taxon>
        <taxon>Eurotiales</taxon>
        <taxon>Aspergillaceae</taxon>
        <taxon>Aspergillus</taxon>
        <taxon>Aspergillus subgen. Circumdati</taxon>
    </lineage>
</organism>
<keyword evidence="3" id="KW-1185">Reference proteome</keyword>
<name>A0A2I2F5P3_ASPCN</name>
<dbReference type="EMBL" id="KZ559156">
    <property type="protein sequence ID" value="PLB35965.1"/>
    <property type="molecule type" value="Genomic_DNA"/>
</dbReference>
<accession>A0A2I2F5P3</accession>
<dbReference type="AlphaFoldDB" id="A0A2I2F5P3"/>
<dbReference type="Proteomes" id="UP000234585">
    <property type="component" value="Unassembled WGS sequence"/>
</dbReference>
<dbReference type="OrthoDB" id="5227693at2759"/>
<protein>
    <submittedName>
        <fullName evidence="2">Uncharacterized protein</fullName>
    </submittedName>
</protein>
<feature type="compositionally biased region" description="Polar residues" evidence="1">
    <location>
        <begin position="132"/>
        <end position="144"/>
    </location>
</feature>
<dbReference type="GeneID" id="36520647"/>
<proteinExistence type="predicted"/>
<reference evidence="2 3" key="1">
    <citation type="submission" date="2017-12" db="EMBL/GenBank/DDBJ databases">
        <authorList>
            <consortium name="DOE Joint Genome Institute"/>
            <person name="Haridas S."/>
            <person name="Kjaerbolling I."/>
            <person name="Vesth T.C."/>
            <person name="Frisvad J.C."/>
            <person name="Nybo J.L."/>
            <person name="Theobald S."/>
            <person name="Kuo A."/>
            <person name="Bowyer P."/>
            <person name="Matsuda Y."/>
            <person name="Mondo S."/>
            <person name="Lyhne E.K."/>
            <person name="Kogle M.E."/>
            <person name="Clum A."/>
            <person name="Lipzen A."/>
            <person name="Salamov A."/>
            <person name="Ngan C.Y."/>
            <person name="Daum C."/>
            <person name="Chiniquy J."/>
            <person name="Barry K."/>
            <person name="LaButti K."/>
            <person name="Simmons B.A."/>
            <person name="Magnuson J.K."/>
            <person name="Mortensen U.H."/>
            <person name="Larsen T.O."/>
            <person name="Grigoriev I.V."/>
            <person name="Baker S.E."/>
            <person name="Andersen M.R."/>
            <person name="Nordberg H.P."/>
            <person name="Cantor M.N."/>
            <person name="Hua S.X."/>
        </authorList>
    </citation>
    <scope>NUCLEOTIDE SEQUENCE [LARGE SCALE GENOMIC DNA]</scope>
    <source>
        <strain evidence="2 3">CBS 102.13</strain>
    </source>
</reference>